<dbReference type="InterPro" id="IPR000286">
    <property type="entry name" value="HDACs"/>
</dbReference>
<feature type="compositionally biased region" description="Polar residues" evidence="1">
    <location>
        <begin position="639"/>
        <end position="648"/>
    </location>
</feature>
<feature type="compositionally biased region" description="Basic and acidic residues" evidence="1">
    <location>
        <begin position="699"/>
        <end position="779"/>
    </location>
</feature>
<evidence type="ECO:0000256" key="1">
    <source>
        <dbReference type="SAM" id="MobiDB-lite"/>
    </source>
</evidence>
<evidence type="ECO:0000313" key="4">
    <source>
        <dbReference type="Proteomes" id="UP001369086"/>
    </source>
</evidence>
<dbReference type="SUPFAM" id="SSF52768">
    <property type="entry name" value="Arginase/deacetylase"/>
    <property type="match status" value="1"/>
</dbReference>
<dbReference type="InterPro" id="IPR023696">
    <property type="entry name" value="Ureohydrolase_dom_sf"/>
</dbReference>
<name>A0ABR0ZCW1_HUSHU</name>
<dbReference type="InterPro" id="IPR023801">
    <property type="entry name" value="His_deacetylse_dom"/>
</dbReference>
<feature type="region of interest" description="Disordered" evidence="1">
    <location>
        <begin position="411"/>
        <end position="444"/>
    </location>
</feature>
<dbReference type="Gene3D" id="3.40.800.20">
    <property type="entry name" value="Histone deacetylase domain"/>
    <property type="match status" value="1"/>
</dbReference>
<dbReference type="PANTHER" id="PTHR10625:SF43">
    <property type="entry name" value="POLYAMINE DEACETYLASE HDAC10"/>
    <property type="match status" value="1"/>
</dbReference>
<accession>A0ABR0ZCW1</accession>
<evidence type="ECO:0000259" key="2">
    <source>
        <dbReference type="Pfam" id="PF00850"/>
    </source>
</evidence>
<feature type="domain" description="Histone deacetylase" evidence="2">
    <location>
        <begin position="61"/>
        <end position="364"/>
    </location>
</feature>
<dbReference type="EMBL" id="JAHFZB010000013">
    <property type="protein sequence ID" value="KAK6482320.1"/>
    <property type="molecule type" value="Genomic_DNA"/>
</dbReference>
<protein>
    <submittedName>
        <fullName evidence="3">Polyamine deacetylase HDAC10 isoform X1</fullName>
    </submittedName>
</protein>
<dbReference type="Pfam" id="PF00850">
    <property type="entry name" value="Hist_deacetyl"/>
    <property type="match status" value="1"/>
</dbReference>
<feature type="compositionally biased region" description="Basic and acidic residues" evidence="1">
    <location>
        <begin position="674"/>
        <end position="685"/>
    </location>
</feature>
<comment type="caution">
    <text evidence="3">The sequence shown here is derived from an EMBL/GenBank/DDBJ whole genome shotgun (WGS) entry which is preliminary data.</text>
</comment>
<feature type="region of interest" description="Disordered" evidence="1">
    <location>
        <begin position="639"/>
        <end position="779"/>
    </location>
</feature>
<gene>
    <name evidence="3" type="ORF">HHUSO_G15294</name>
</gene>
<dbReference type="Proteomes" id="UP001369086">
    <property type="component" value="Unassembled WGS sequence"/>
</dbReference>
<dbReference type="PANTHER" id="PTHR10625">
    <property type="entry name" value="HISTONE DEACETYLASE HDAC1-RELATED"/>
    <property type="match status" value="1"/>
</dbReference>
<reference evidence="3 4" key="1">
    <citation type="submission" date="2021-05" db="EMBL/GenBank/DDBJ databases">
        <authorList>
            <person name="Zahm M."/>
            <person name="Klopp C."/>
            <person name="Cabau C."/>
            <person name="Kuhl H."/>
            <person name="Suciu R."/>
            <person name="Ciorpac M."/>
            <person name="Holostenco D."/>
            <person name="Gessner J."/>
            <person name="Wuertz S."/>
            <person name="Hohne C."/>
            <person name="Stock M."/>
            <person name="Gislard M."/>
            <person name="Lluch J."/>
            <person name="Milhes M."/>
            <person name="Lampietro C."/>
            <person name="Lopez Roques C."/>
            <person name="Donnadieu C."/>
            <person name="Du K."/>
            <person name="Schartl M."/>
            <person name="Guiguen Y."/>
        </authorList>
    </citation>
    <scope>NUCLEOTIDE SEQUENCE [LARGE SCALE GENOMIC DNA]</scope>
    <source>
        <strain evidence="3">Hh-F2</strain>
        <tissue evidence="3">Blood</tissue>
    </source>
</reference>
<dbReference type="PRINTS" id="PR01270">
    <property type="entry name" value="HDASUPER"/>
</dbReference>
<sequence>MVISKTNENGAVSFEQLLIGEDTDAGLTRNCFEMASGSALIYDEEMTQYKLLWDYPECSIEVPERLCVSHTALKSQGLLERCVSLPVREATEEEILLAHSAEYLAAVKTTPSMNLEELQAFSLQYEAVYFHQNIYHCAKLALGATLQLVDSVMTGKVRNGMALVRPPGHHSQHSAANGFCVFNNVAVAAHYAKRNYNLTRVLIVDWDVHHGQGIQYSFEDDPSVLYFSWHRYEHQQFWPNLHESDYNAVGKGKGTGFNINLPWNKVGMDNADYLAAFFHVLLPVAYEFSPELVLISAGFDSAVGDPEGHMSATPQCFAHLTHLLMSLAGGKLCACLNPSLPPVFRGGYNLDSLSQSVCQTMRALLGDPAPPLSGLAAPCVSAVESIQNVRAAHQQYWGCLSQDLLPVSEPSTKRLREGGEEEESNGQSAVESAQAPPAAPPMRTAIATPAGQERSSLEQSLRVEGSPATLEQAARCIRGAALKSLEDEKVLCSLGNLFAVLDKIMKKEVRNGLAVVPDLPTAAACAAGHAINSETDRVLVVFLGDEEVYCTSQHCNQQFLQGSSLCVSVLLCVPLQESETRGGLLQVLFTLVLPVAYGFGPGLVVTALGGWGLSGAHQPDWQRACLSLITLNACIDSKTSPSTQQDSEAQAVGPIGSSLLGDPAPVLGPQPAPSREDAREVERQRQRLQQHWGLVQAAGEERSHAAAGEERSHAAAGEERSHAAAGEERSHAAAGEERSQAAAGEERSHAAAGEERSHAAAGEERSRAAAGEERSHAAA</sequence>
<evidence type="ECO:0000313" key="3">
    <source>
        <dbReference type="EMBL" id="KAK6482320.1"/>
    </source>
</evidence>
<keyword evidence="4" id="KW-1185">Reference proteome</keyword>
<organism evidence="3 4">
    <name type="scientific">Huso huso</name>
    <name type="common">Beluga</name>
    <name type="synonym">Acipenser huso</name>
    <dbReference type="NCBI Taxonomy" id="61971"/>
    <lineage>
        <taxon>Eukaryota</taxon>
        <taxon>Metazoa</taxon>
        <taxon>Chordata</taxon>
        <taxon>Craniata</taxon>
        <taxon>Vertebrata</taxon>
        <taxon>Euteleostomi</taxon>
        <taxon>Actinopterygii</taxon>
        <taxon>Chondrostei</taxon>
        <taxon>Acipenseriformes</taxon>
        <taxon>Acipenseridae</taxon>
        <taxon>Huso</taxon>
    </lineage>
</organism>
<proteinExistence type="predicted"/>
<dbReference type="InterPro" id="IPR037138">
    <property type="entry name" value="His_deacetylse_dom_sf"/>
</dbReference>